<feature type="domain" description="Glyoxalase-related protein" evidence="2">
    <location>
        <begin position="2"/>
        <end position="138"/>
    </location>
</feature>
<protein>
    <recommendedName>
        <fullName evidence="2">Glyoxalase-related protein domain-containing protein</fullName>
    </recommendedName>
</protein>
<proteinExistence type="predicted"/>
<name>A0A2T8HZ09_9RHOB</name>
<dbReference type="OrthoDB" id="7350221at2"/>
<dbReference type="Pfam" id="PF20066">
    <property type="entry name" value="Glyoxalase_8"/>
    <property type="match status" value="1"/>
</dbReference>
<keyword evidence="4" id="KW-1185">Reference proteome</keyword>
<accession>A0A2T8HZ09</accession>
<evidence type="ECO:0000313" key="3">
    <source>
        <dbReference type="EMBL" id="PVH30663.1"/>
    </source>
</evidence>
<gene>
    <name evidence="3" type="ORF">DDE20_03855</name>
</gene>
<sequence length="142" mass="15539">MTLQSVKDAKSQAKILRKALSAQGTSITHAQALELIAQQNGARDWNTLQAKLSRSEPQAFHLNDQVRGQYLGQAFTGRIVALSKLGPNTQLSLRLDEPVDAVQFESFSNLRRHIKAVVAPDGRSPRKTSDGTPHLIIDITGD</sequence>
<dbReference type="AlphaFoldDB" id="A0A2T8HZ09"/>
<evidence type="ECO:0000259" key="2">
    <source>
        <dbReference type="Pfam" id="PF20066"/>
    </source>
</evidence>
<feature type="region of interest" description="Disordered" evidence="1">
    <location>
        <begin position="121"/>
        <end position="142"/>
    </location>
</feature>
<evidence type="ECO:0000313" key="4">
    <source>
        <dbReference type="Proteomes" id="UP000245911"/>
    </source>
</evidence>
<evidence type="ECO:0000256" key="1">
    <source>
        <dbReference type="SAM" id="MobiDB-lite"/>
    </source>
</evidence>
<comment type="caution">
    <text evidence="3">The sequence shown here is derived from an EMBL/GenBank/DDBJ whole genome shotgun (WGS) entry which is preliminary data.</text>
</comment>
<reference evidence="3 4" key="1">
    <citation type="submission" date="2018-04" db="EMBL/GenBank/DDBJ databases">
        <title>Pararhodobacter oceanense sp. nov., isolated from marine intertidal sediment.</title>
        <authorList>
            <person name="Wang X.-L."/>
            <person name="Du Z.-J."/>
        </authorList>
    </citation>
    <scope>NUCLEOTIDE SEQUENCE [LARGE SCALE GENOMIC DNA]</scope>
    <source>
        <strain evidence="3 4">AM505</strain>
    </source>
</reference>
<dbReference type="EMBL" id="QDKM01000001">
    <property type="protein sequence ID" value="PVH30663.1"/>
    <property type="molecule type" value="Genomic_DNA"/>
</dbReference>
<dbReference type="InterPro" id="IPR045517">
    <property type="entry name" value="Glyoxalase_8"/>
</dbReference>
<organism evidence="3 4">
    <name type="scientific">Pararhodobacter oceanensis</name>
    <dbReference type="NCBI Taxonomy" id="2172121"/>
    <lineage>
        <taxon>Bacteria</taxon>
        <taxon>Pseudomonadati</taxon>
        <taxon>Pseudomonadota</taxon>
        <taxon>Alphaproteobacteria</taxon>
        <taxon>Rhodobacterales</taxon>
        <taxon>Paracoccaceae</taxon>
        <taxon>Pararhodobacter</taxon>
    </lineage>
</organism>
<dbReference type="RefSeq" id="WP_116557083.1">
    <property type="nucleotide sequence ID" value="NZ_QDKM01000001.1"/>
</dbReference>
<dbReference type="Proteomes" id="UP000245911">
    <property type="component" value="Unassembled WGS sequence"/>
</dbReference>